<protein>
    <submittedName>
        <fullName evidence="4">SMP-LTD domain-containing protein</fullName>
    </submittedName>
</protein>
<organism evidence="4">
    <name type="scientific">Soboliphyme baturini</name>
    <dbReference type="NCBI Taxonomy" id="241478"/>
    <lineage>
        <taxon>Eukaryota</taxon>
        <taxon>Metazoa</taxon>
        <taxon>Ecdysozoa</taxon>
        <taxon>Nematoda</taxon>
        <taxon>Enoplea</taxon>
        <taxon>Dorylaimia</taxon>
        <taxon>Dioctophymatida</taxon>
        <taxon>Dioctophymatoidea</taxon>
        <taxon>Soboliphymatidae</taxon>
        <taxon>Soboliphyme</taxon>
    </lineage>
</organism>
<keyword evidence="1" id="KW-0812">Transmembrane</keyword>
<sequence>MDTLSWILICWICLAAVIFLVMQKAFEVMPSLSYRAATKRDAGCLTDSRQLSMATAVSNSYQSMDNPTTAATTPTTTKPVVESAKWVNDFFQWLLSRYNGTPNFMHSWIGSMNSISQKFAESVGCEVTFEDVHLNAHSFSPHFYNFQTESESGEYFTLRFSVDCDYLKLPLVATAKLPEKLVVTNYETTLSNLKAVVGICY</sequence>
<proteinExistence type="predicted"/>
<dbReference type="OrthoDB" id="9976063at2759"/>
<gene>
    <name evidence="2" type="ORF">SBAD_LOCUS7785</name>
</gene>
<dbReference type="WBParaSite" id="SBAD_0000808001-mRNA-1">
    <property type="protein sequence ID" value="SBAD_0000808001-mRNA-1"/>
    <property type="gene ID" value="SBAD_0000808001"/>
</dbReference>
<evidence type="ECO:0000313" key="3">
    <source>
        <dbReference type="Proteomes" id="UP000270296"/>
    </source>
</evidence>
<evidence type="ECO:0000256" key="1">
    <source>
        <dbReference type="SAM" id="Phobius"/>
    </source>
</evidence>
<dbReference type="PANTHER" id="PTHR21119">
    <property type="entry name" value="C2 DOMAIN-CONTAINING PROTEIN"/>
    <property type="match status" value="1"/>
</dbReference>
<keyword evidence="1" id="KW-1133">Transmembrane helix</keyword>
<name>A0A183IVZ0_9BILA</name>
<accession>A0A183IVZ0</accession>
<dbReference type="Proteomes" id="UP000270296">
    <property type="component" value="Unassembled WGS sequence"/>
</dbReference>
<dbReference type="PANTHER" id="PTHR21119:SF5">
    <property type="entry name" value="C2 DOMAIN-CONTAINING PROTEIN"/>
    <property type="match status" value="1"/>
</dbReference>
<evidence type="ECO:0000313" key="2">
    <source>
        <dbReference type="EMBL" id="VDP14282.1"/>
    </source>
</evidence>
<evidence type="ECO:0000313" key="4">
    <source>
        <dbReference type="WBParaSite" id="SBAD_0000808001-mRNA-1"/>
    </source>
</evidence>
<dbReference type="AlphaFoldDB" id="A0A183IVZ0"/>
<feature type="transmembrane region" description="Helical" evidence="1">
    <location>
        <begin position="6"/>
        <end position="26"/>
    </location>
</feature>
<dbReference type="EMBL" id="UZAM01010940">
    <property type="protein sequence ID" value="VDP14282.1"/>
    <property type="molecule type" value="Genomic_DNA"/>
</dbReference>
<keyword evidence="3" id="KW-1185">Reference proteome</keyword>
<dbReference type="InterPro" id="IPR039934">
    <property type="entry name" value="C2CD2/C2CD2L"/>
</dbReference>
<reference evidence="4" key="1">
    <citation type="submission" date="2016-06" db="UniProtKB">
        <authorList>
            <consortium name="WormBaseParasite"/>
        </authorList>
    </citation>
    <scope>IDENTIFICATION</scope>
</reference>
<reference evidence="2 3" key="2">
    <citation type="submission" date="2018-11" db="EMBL/GenBank/DDBJ databases">
        <authorList>
            <consortium name="Pathogen Informatics"/>
        </authorList>
    </citation>
    <scope>NUCLEOTIDE SEQUENCE [LARGE SCALE GENOMIC DNA]</scope>
</reference>
<keyword evidence="1" id="KW-0472">Membrane</keyword>